<dbReference type="Proteomes" id="UP001549162">
    <property type="component" value="Unassembled WGS sequence"/>
</dbReference>
<feature type="domain" description="Phage head morphogenesis" evidence="1">
    <location>
        <begin position="195"/>
        <end position="299"/>
    </location>
</feature>
<comment type="caution">
    <text evidence="2">The sequence shown here is derived from an EMBL/GenBank/DDBJ whole genome shotgun (WGS) entry which is preliminary data.</text>
</comment>
<dbReference type="Pfam" id="PF04233">
    <property type="entry name" value="Phage_Mu_F"/>
    <property type="match status" value="1"/>
</dbReference>
<evidence type="ECO:0000313" key="3">
    <source>
        <dbReference type="Proteomes" id="UP001549162"/>
    </source>
</evidence>
<protein>
    <submittedName>
        <fullName evidence="2">SPP1 gp7 family putative phage head morphogenesis protein</fullName>
    </submittedName>
</protein>
<accession>A0ABV2J757</accession>
<dbReference type="EMBL" id="JBEPMA010000001">
    <property type="protein sequence ID" value="MET3616604.1"/>
    <property type="molecule type" value="Genomic_DNA"/>
</dbReference>
<organism evidence="2 3">
    <name type="scientific">Peptoniphilus olsenii</name>
    <dbReference type="NCBI Taxonomy" id="411570"/>
    <lineage>
        <taxon>Bacteria</taxon>
        <taxon>Bacillati</taxon>
        <taxon>Bacillota</taxon>
        <taxon>Tissierellia</taxon>
        <taxon>Tissierellales</taxon>
        <taxon>Peptoniphilaceae</taxon>
        <taxon>Peptoniphilus</taxon>
    </lineage>
</organism>
<reference evidence="2 3" key="1">
    <citation type="submission" date="2024-06" db="EMBL/GenBank/DDBJ databases">
        <title>Genomic Encyclopedia of Type Strains, Phase IV (KMG-IV): sequencing the most valuable type-strain genomes for metagenomic binning, comparative biology and taxonomic classification.</title>
        <authorList>
            <person name="Goeker M."/>
        </authorList>
    </citation>
    <scope>NUCLEOTIDE SEQUENCE [LARGE SCALE GENOMIC DNA]</scope>
    <source>
        <strain evidence="2 3">DSM 21460</strain>
    </source>
</reference>
<evidence type="ECO:0000259" key="1">
    <source>
        <dbReference type="Pfam" id="PF04233"/>
    </source>
</evidence>
<dbReference type="NCBIfam" id="TIGR01641">
    <property type="entry name" value="phageSPP1_gp7"/>
    <property type="match status" value="1"/>
</dbReference>
<evidence type="ECO:0000313" key="2">
    <source>
        <dbReference type="EMBL" id="MET3616604.1"/>
    </source>
</evidence>
<sequence>MANYWDKRIENLNKEIFKDSDAYVRELRKFYNEEINEIQEKIYNHLLKLQKEAGGISLFEAKKLLNNKELDSFKMGLNEFMKKSKGSITPEIERELNIVSRRVRISRLQAMEIEVKKTVAGLMSREEKGLFAHLGNTFKKRYYKELYELQRITGYRSVQAINKDKLKIVLNNPWTSDGKEFSERIWGRGNKLTSKLRDNLMKDIARGASPEESIKIIEKEFGVSKANAARLVYTETAAISSMATKKLYEDAGVKKYQILATLDLKTSEICRHMDGKVFDTKDYMPGITANPFHPNCRTDTVPYFDDDIQRRMDTTRMARNPETGKSERVPYMNYKEWFGRYVTPYNDEEEYNRIISILGYKVVENLEKYRYIKYNNVDRYNQINREVNTMNMINNKKWEEPFKEKLKDEYHDFRRYGYEFNMHGLERTYSRIQRGSYTKSEVLEVLKKDFNMKQISDDRPVKFYKNIQAIYTKKGIEVHNIIKRKKEWDYEGRLKKYEE</sequence>
<dbReference type="RefSeq" id="WP_354366610.1">
    <property type="nucleotide sequence ID" value="NZ_JBEPMA010000001.1"/>
</dbReference>
<dbReference type="InterPro" id="IPR006528">
    <property type="entry name" value="Phage_head_morphogenesis_dom"/>
</dbReference>
<keyword evidence="3" id="KW-1185">Reference proteome</keyword>
<proteinExistence type="predicted"/>
<gene>
    <name evidence="2" type="ORF">ABID14_000224</name>
</gene>
<name>A0ABV2J757_9FIRM</name>